<name>A0ABC9YUT1_9NOCA</name>
<reference evidence="4 5" key="2">
    <citation type="journal article" date="2016" name="Genome Announc.">
        <title>Draft Genome Sequence of Erythromycin- and Oxytetracycline-Sensitive Nocardia seriolae Strain U-1 (NBRC 110359).</title>
        <authorList>
            <person name="Imajoh M."/>
            <person name="Sukeda M."/>
            <person name="Shimizu M."/>
            <person name="Yamane J."/>
            <person name="Ohnishi K."/>
            <person name="Oshima S."/>
        </authorList>
    </citation>
    <scope>NUCLEOTIDE SEQUENCE [LARGE SCALE GENOMIC DNA]</scope>
    <source>
        <strain evidence="4 5">U-1</strain>
    </source>
</reference>
<keyword evidence="5" id="KW-1185">Reference proteome</keyword>
<protein>
    <submittedName>
        <fullName evidence="4">Alpha/beta hydrolase</fullName>
    </submittedName>
</protein>
<dbReference type="Gene3D" id="3.40.50.1820">
    <property type="entry name" value="alpha/beta hydrolase"/>
    <property type="match status" value="1"/>
</dbReference>
<dbReference type="EMBL" id="BBYQ01000049">
    <property type="protein sequence ID" value="GAP29102.1"/>
    <property type="molecule type" value="Genomic_DNA"/>
</dbReference>
<dbReference type="InterPro" id="IPR000073">
    <property type="entry name" value="AB_hydrolase_1"/>
</dbReference>
<accession>A0ABC9YUT1</accession>
<dbReference type="PRINTS" id="PR00412">
    <property type="entry name" value="EPOXHYDRLASE"/>
</dbReference>
<evidence type="ECO:0000313" key="5">
    <source>
        <dbReference type="Proteomes" id="UP000037179"/>
    </source>
</evidence>
<organism evidence="4 5">
    <name type="scientific">Nocardia seriolae</name>
    <dbReference type="NCBI Taxonomy" id="37332"/>
    <lineage>
        <taxon>Bacteria</taxon>
        <taxon>Bacillati</taxon>
        <taxon>Actinomycetota</taxon>
        <taxon>Actinomycetes</taxon>
        <taxon>Mycobacteriales</taxon>
        <taxon>Nocardiaceae</taxon>
        <taxon>Nocardia</taxon>
    </lineage>
</organism>
<evidence type="ECO:0000256" key="1">
    <source>
        <dbReference type="ARBA" id="ARBA00022801"/>
    </source>
</evidence>
<dbReference type="PANTHER" id="PTHR43329">
    <property type="entry name" value="EPOXIDE HYDROLASE"/>
    <property type="match status" value="1"/>
</dbReference>
<dbReference type="InterPro" id="IPR029058">
    <property type="entry name" value="AB_hydrolase_fold"/>
</dbReference>
<keyword evidence="1 4" id="KW-0378">Hydrolase</keyword>
<dbReference type="AlphaFoldDB" id="A0ABC9YUT1"/>
<reference evidence="5" key="1">
    <citation type="submission" date="2015-07" db="EMBL/GenBank/DDBJ databases">
        <title>Nocardia seriolae U-1 whole genome shotgun sequence.</title>
        <authorList>
            <person name="Imajoh M."/>
            <person name="Fukumoto Y."/>
            <person name="Sukeda M."/>
            <person name="Yamane J."/>
            <person name="Yamasaki K."/>
            <person name="Shimizu M."/>
            <person name="Ohnishi K."/>
            <person name="Oshima S."/>
        </authorList>
    </citation>
    <scope>NUCLEOTIDE SEQUENCE [LARGE SCALE GENOMIC DNA]</scope>
    <source>
        <strain evidence="5">U-1</strain>
    </source>
</reference>
<dbReference type="Pfam" id="PF00561">
    <property type="entry name" value="Abhydrolase_1"/>
    <property type="match status" value="1"/>
</dbReference>
<dbReference type="Proteomes" id="UP000037179">
    <property type="component" value="Unassembled WGS sequence"/>
</dbReference>
<feature type="domain" description="AB hydrolase-1" evidence="3">
    <location>
        <begin position="48"/>
        <end position="294"/>
    </location>
</feature>
<sequence>MHHHEAVLDDTPTLHRNLGEQMTARLTTFTNDGLTFDVVDEGPIDCIPIVLLHGWPQTAAEWSRLTPYLHESGYRTIAPDQRGYSPRARPPGRYAYRMSALVGDAVALIEALGGDPVHLVGHDWGSAVVWSTAAAHPELVRTLTSVSVPHPMAFMRTMLTTTQFFRTFYMVLFQVPWLPELLISRVFRAVSDPAHPERLDRAVAASGMDAEQFDRIRHDIVDSGALKYSINWYRAMLISGPRQASRLVTVPTTHVSSTRDPFMHPKNAELTARYVRAPFAHEVLDATHWVPEERPAELAALITSRIAESIRECSRRSAAGPDRVPRPRRSCGPRPPAW</sequence>
<dbReference type="SUPFAM" id="SSF53474">
    <property type="entry name" value="alpha/beta-Hydrolases"/>
    <property type="match status" value="1"/>
</dbReference>
<proteinExistence type="predicted"/>
<evidence type="ECO:0000259" key="3">
    <source>
        <dbReference type="Pfam" id="PF00561"/>
    </source>
</evidence>
<evidence type="ECO:0000256" key="2">
    <source>
        <dbReference type="SAM" id="MobiDB-lite"/>
    </source>
</evidence>
<evidence type="ECO:0000313" key="4">
    <source>
        <dbReference type="EMBL" id="GAP29102.1"/>
    </source>
</evidence>
<comment type="caution">
    <text evidence="4">The sequence shown here is derived from an EMBL/GenBank/DDBJ whole genome shotgun (WGS) entry which is preliminary data.</text>
</comment>
<dbReference type="InterPro" id="IPR000639">
    <property type="entry name" value="Epox_hydrolase-like"/>
</dbReference>
<dbReference type="GO" id="GO:0016787">
    <property type="term" value="F:hydrolase activity"/>
    <property type="evidence" value="ECO:0007669"/>
    <property type="project" value="UniProtKB-KW"/>
</dbReference>
<feature type="region of interest" description="Disordered" evidence="2">
    <location>
        <begin position="313"/>
        <end position="338"/>
    </location>
</feature>
<gene>
    <name evidence="4" type="ORF">NSK11_contig00049-0020</name>
</gene>